<evidence type="ECO:0000313" key="3">
    <source>
        <dbReference type="Proteomes" id="UP001434883"/>
    </source>
</evidence>
<proteinExistence type="predicted"/>
<dbReference type="Proteomes" id="UP001434883">
    <property type="component" value="Unassembled WGS sequence"/>
</dbReference>
<gene>
    <name evidence="2" type="ORF">XENOCAPTIV_025775</name>
</gene>
<keyword evidence="3" id="KW-1185">Reference proteome</keyword>
<dbReference type="EMBL" id="JAHRIN010051040">
    <property type="protein sequence ID" value="MEQ2209162.1"/>
    <property type="molecule type" value="Genomic_DNA"/>
</dbReference>
<organism evidence="2 3">
    <name type="scientific">Xenoophorus captivus</name>
    <dbReference type="NCBI Taxonomy" id="1517983"/>
    <lineage>
        <taxon>Eukaryota</taxon>
        <taxon>Metazoa</taxon>
        <taxon>Chordata</taxon>
        <taxon>Craniata</taxon>
        <taxon>Vertebrata</taxon>
        <taxon>Euteleostomi</taxon>
        <taxon>Actinopterygii</taxon>
        <taxon>Neopterygii</taxon>
        <taxon>Teleostei</taxon>
        <taxon>Neoteleostei</taxon>
        <taxon>Acanthomorphata</taxon>
        <taxon>Ovalentaria</taxon>
        <taxon>Atherinomorphae</taxon>
        <taxon>Cyprinodontiformes</taxon>
        <taxon>Goodeidae</taxon>
        <taxon>Xenoophorus</taxon>
    </lineage>
</organism>
<evidence type="ECO:0000256" key="1">
    <source>
        <dbReference type="SAM" id="SignalP"/>
    </source>
</evidence>
<evidence type="ECO:0008006" key="4">
    <source>
        <dbReference type="Google" id="ProtNLM"/>
    </source>
</evidence>
<protein>
    <recommendedName>
        <fullName evidence="4">Secreted protein</fullName>
    </recommendedName>
</protein>
<keyword evidence="1" id="KW-0732">Signal</keyword>
<feature type="chain" id="PRO_5045846255" description="Secreted protein" evidence="1">
    <location>
        <begin position="21"/>
        <end position="70"/>
    </location>
</feature>
<sequence length="70" mass="7476">MLLCLCTCIHGSLSVQAVSAALVGLSAQSDSDWLHKLTSRRAADARFLVLQVAAAVAQLLRNGTHCKQKQ</sequence>
<name>A0ABV0RLU8_9TELE</name>
<accession>A0ABV0RLU8</accession>
<comment type="caution">
    <text evidence="2">The sequence shown here is derived from an EMBL/GenBank/DDBJ whole genome shotgun (WGS) entry which is preliminary data.</text>
</comment>
<feature type="signal peptide" evidence="1">
    <location>
        <begin position="1"/>
        <end position="20"/>
    </location>
</feature>
<evidence type="ECO:0000313" key="2">
    <source>
        <dbReference type="EMBL" id="MEQ2209162.1"/>
    </source>
</evidence>
<reference evidence="2 3" key="1">
    <citation type="submission" date="2021-06" db="EMBL/GenBank/DDBJ databases">
        <authorList>
            <person name="Palmer J.M."/>
        </authorList>
    </citation>
    <scope>NUCLEOTIDE SEQUENCE [LARGE SCALE GENOMIC DNA]</scope>
    <source>
        <strain evidence="2 3">XC_2019</strain>
        <tissue evidence="2">Muscle</tissue>
    </source>
</reference>